<evidence type="ECO:0000313" key="3">
    <source>
        <dbReference type="Proteomes" id="UP000822476"/>
    </source>
</evidence>
<organism evidence="2 3">
    <name type="scientific">Paragonimus skrjabini miyazakii</name>
    <dbReference type="NCBI Taxonomy" id="59628"/>
    <lineage>
        <taxon>Eukaryota</taxon>
        <taxon>Metazoa</taxon>
        <taxon>Spiralia</taxon>
        <taxon>Lophotrochozoa</taxon>
        <taxon>Platyhelminthes</taxon>
        <taxon>Trematoda</taxon>
        <taxon>Digenea</taxon>
        <taxon>Plagiorchiida</taxon>
        <taxon>Troglotremata</taxon>
        <taxon>Troglotrematidae</taxon>
        <taxon>Paragonimus</taxon>
    </lineage>
</organism>
<reference evidence="2" key="1">
    <citation type="submission" date="2019-07" db="EMBL/GenBank/DDBJ databases">
        <title>Annotation for the trematode Paragonimus miyazaki's.</title>
        <authorList>
            <person name="Choi Y.-J."/>
        </authorList>
    </citation>
    <scope>NUCLEOTIDE SEQUENCE</scope>
    <source>
        <strain evidence="2">Japan</strain>
    </source>
</reference>
<dbReference type="SUPFAM" id="SSF50156">
    <property type="entry name" value="PDZ domain-like"/>
    <property type="match status" value="1"/>
</dbReference>
<name>A0A8S9YMN7_9TREM</name>
<accession>A0A8S9YMN7</accession>
<dbReference type="OrthoDB" id="10056216at2759"/>
<dbReference type="PROSITE" id="PS50106">
    <property type="entry name" value="PDZ"/>
    <property type="match status" value="1"/>
</dbReference>
<dbReference type="InterPro" id="IPR051109">
    <property type="entry name" value="MAM_complex_regulator"/>
</dbReference>
<dbReference type="AlphaFoldDB" id="A0A8S9YMN7"/>
<keyword evidence="3" id="KW-1185">Reference proteome</keyword>
<proteinExistence type="predicted"/>
<dbReference type="Pfam" id="PF00595">
    <property type="entry name" value="PDZ"/>
    <property type="match status" value="1"/>
</dbReference>
<dbReference type="Proteomes" id="UP000822476">
    <property type="component" value="Unassembled WGS sequence"/>
</dbReference>
<gene>
    <name evidence="2" type="ORF">EG68_10894</name>
</gene>
<evidence type="ECO:0000313" key="2">
    <source>
        <dbReference type="EMBL" id="KAF7240692.1"/>
    </source>
</evidence>
<dbReference type="EMBL" id="JTDE01007158">
    <property type="protein sequence ID" value="KAF7240692.1"/>
    <property type="molecule type" value="Genomic_DNA"/>
</dbReference>
<dbReference type="PANTHER" id="PTHR14063">
    <property type="entry name" value="PROTEIN LIN-7 HOMOLOG"/>
    <property type="match status" value="1"/>
</dbReference>
<dbReference type="InterPro" id="IPR036034">
    <property type="entry name" value="PDZ_sf"/>
</dbReference>
<evidence type="ECO:0000259" key="1">
    <source>
        <dbReference type="PROSITE" id="PS50106"/>
    </source>
</evidence>
<dbReference type="SMART" id="SM00228">
    <property type="entry name" value="PDZ"/>
    <property type="match status" value="1"/>
</dbReference>
<dbReference type="InterPro" id="IPR001478">
    <property type="entry name" value="PDZ"/>
</dbReference>
<protein>
    <recommendedName>
        <fullName evidence="1">PDZ domain-containing protein</fullName>
    </recommendedName>
</protein>
<feature type="domain" description="PDZ" evidence="1">
    <location>
        <begin position="54"/>
        <end position="136"/>
    </location>
</feature>
<dbReference type="Gene3D" id="2.30.42.10">
    <property type="match status" value="1"/>
</dbReference>
<sequence length="150" mass="16432">MHSYFCAIIIVQLHNDNCIRRSISKRSEEVKVSATAKATVDAFAASEGRAHSLVVELAKTDEGLGFNVIGGKEQKCAIHISRISPGGVADRHGGLKRRGQLLSVNGASVESEHRERAAELLKLARGKPLYLLLKVHTYMRVVSKLRSTLM</sequence>
<comment type="caution">
    <text evidence="2">The sequence shown here is derived from an EMBL/GenBank/DDBJ whole genome shotgun (WGS) entry which is preliminary data.</text>
</comment>